<gene>
    <name evidence="2" type="ORF">ERS852380_03684</name>
    <name evidence="1" type="ORF">ERS852429_04193</name>
    <name evidence="3" type="ORF">ERS852560_04340</name>
    <name evidence="5" type="ORF">HHO38_08840</name>
    <name evidence="6" type="ORF">P2T59_01570</name>
    <name evidence="4" type="ORF">PN612_15025</name>
</gene>
<evidence type="ECO:0000313" key="8">
    <source>
        <dbReference type="Proteomes" id="UP000095455"/>
    </source>
</evidence>
<proteinExistence type="predicted"/>
<dbReference type="EMBL" id="CP051672">
    <property type="protein sequence ID" value="QJE28434.1"/>
    <property type="molecule type" value="Genomic_DNA"/>
</dbReference>
<dbReference type="GeneID" id="93524463"/>
<dbReference type="Proteomes" id="UP001221009">
    <property type="component" value="Chromosome"/>
</dbReference>
<dbReference type="EMBL" id="CYXP01000013">
    <property type="protein sequence ID" value="CUN32927.1"/>
    <property type="molecule type" value="Genomic_DNA"/>
</dbReference>
<evidence type="ECO:0000313" key="2">
    <source>
        <dbReference type="EMBL" id="CUP00296.1"/>
    </source>
</evidence>
<dbReference type="EMBL" id="CYYK01000015">
    <property type="protein sequence ID" value="CUP00296.1"/>
    <property type="molecule type" value="Genomic_DNA"/>
</dbReference>
<evidence type="ECO:0000313" key="1">
    <source>
        <dbReference type="EMBL" id="CUN32927.1"/>
    </source>
</evidence>
<organism evidence="3 7">
    <name type="scientific">Parabacteroides distasonis</name>
    <dbReference type="NCBI Taxonomy" id="823"/>
    <lineage>
        <taxon>Bacteria</taxon>
        <taxon>Pseudomonadati</taxon>
        <taxon>Bacteroidota</taxon>
        <taxon>Bacteroidia</taxon>
        <taxon>Bacteroidales</taxon>
        <taxon>Tannerellaceae</taxon>
        <taxon>Parabacteroides</taxon>
    </lineage>
</organism>
<reference evidence="6" key="4">
    <citation type="submission" date="2023-03" db="EMBL/GenBank/DDBJ databases">
        <title>Parabacteroides distasonis, a bacteria resistant against UC.</title>
        <authorList>
            <person name="Dai W."/>
        </authorList>
    </citation>
    <scope>NUCLEOTIDE SEQUENCE</scope>
    <source>
        <strain evidence="6">F1-28</strain>
    </source>
</reference>
<dbReference type="RefSeq" id="WP_005861865.1">
    <property type="nucleotide sequence ID" value="NZ_BAABYH010000001.1"/>
</dbReference>
<reference evidence="7 8" key="1">
    <citation type="submission" date="2015-09" db="EMBL/GenBank/DDBJ databases">
        <authorList>
            <consortium name="Pathogen Informatics"/>
        </authorList>
    </citation>
    <scope>NUCLEOTIDE SEQUENCE [LARGE SCALE GENOMIC DNA]</scope>
    <source>
        <strain evidence="2 8">2789STDY5608822</strain>
        <strain evidence="1 9">2789STDY5608872</strain>
        <strain evidence="3 7">2789STDY5834948</strain>
    </source>
</reference>
<name>A0A174XBE9_PARDI</name>
<dbReference type="Proteomes" id="UP000501982">
    <property type="component" value="Chromosome"/>
</dbReference>
<evidence type="ECO:0000313" key="4">
    <source>
        <dbReference type="EMBL" id="MDB9139803.1"/>
    </source>
</evidence>
<reference evidence="5 10" key="2">
    <citation type="submission" date="2020-04" db="EMBL/GenBank/DDBJ databases">
        <title>Complete Genomes and Methylome analysis of CBBP consortium that reverse antibiotic-induced susceptibility to vancomycin-resistant Enterococcus faecium infection.</title>
        <authorList>
            <person name="Fomenkov A."/>
            <person name="Zhang Z."/>
            <person name="Pamer E."/>
            <person name="Roberts R.J."/>
        </authorList>
    </citation>
    <scope>NUCLEOTIDE SEQUENCE [LARGE SCALE GENOMIC DNA]</scope>
    <source>
        <strain evidence="10">CBBP</strain>
        <strain evidence="5">CBBP-1</strain>
    </source>
</reference>
<evidence type="ECO:0000313" key="5">
    <source>
        <dbReference type="EMBL" id="QJE28434.1"/>
    </source>
</evidence>
<dbReference type="EMBL" id="CZBM01000031">
    <property type="protein sequence ID" value="CUQ56754.1"/>
    <property type="molecule type" value="Genomic_DNA"/>
</dbReference>
<evidence type="ECO:0000313" key="10">
    <source>
        <dbReference type="Proteomes" id="UP000501982"/>
    </source>
</evidence>
<dbReference type="Proteomes" id="UP001211522">
    <property type="component" value="Unassembled WGS sequence"/>
</dbReference>
<evidence type="ECO:0000313" key="3">
    <source>
        <dbReference type="EMBL" id="CUQ56754.1"/>
    </source>
</evidence>
<accession>A0A174XBE9</accession>
<dbReference type="Proteomes" id="UP000095455">
    <property type="component" value="Unassembled WGS sequence"/>
</dbReference>
<dbReference type="EMBL" id="CP120353">
    <property type="protein sequence ID" value="WET64692.1"/>
    <property type="molecule type" value="Genomic_DNA"/>
</dbReference>
<sequence length="45" mass="5043">MYRQQFFPRLGDYIDTLLKVTKLTKSIVCVTGGMGGSTYNALKKV</sequence>
<reference evidence="4" key="3">
    <citation type="submission" date="2023-01" db="EMBL/GenBank/DDBJ databases">
        <title>Human gut microbiome strain richness.</title>
        <authorList>
            <person name="Chen-Liaw A."/>
        </authorList>
    </citation>
    <scope>NUCLEOTIDE SEQUENCE</scope>
    <source>
        <strain evidence="4">D35st1_E5_D35t1_190705</strain>
    </source>
</reference>
<evidence type="ECO:0000313" key="6">
    <source>
        <dbReference type="EMBL" id="WET64692.1"/>
    </source>
</evidence>
<dbReference type="AlphaFoldDB" id="A0A174XBE9"/>
<protein>
    <submittedName>
        <fullName evidence="3">Uncharacterized protein</fullName>
    </submittedName>
</protein>
<dbReference type="Proteomes" id="UP000095591">
    <property type="component" value="Unassembled WGS sequence"/>
</dbReference>
<evidence type="ECO:0000313" key="7">
    <source>
        <dbReference type="Proteomes" id="UP000095332"/>
    </source>
</evidence>
<dbReference type="Proteomes" id="UP000095332">
    <property type="component" value="Unassembled WGS sequence"/>
</dbReference>
<evidence type="ECO:0000313" key="9">
    <source>
        <dbReference type="Proteomes" id="UP000095591"/>
    </source>
</evidence>
<dbReference type="EMBL" id="JAQMPX010000110">
    <property type="protein sequence ID" value="MDB9139803.1"/>
    <property type="molecule type" value="Genomic_DNA"/>
</dbReference>